<keyword evidence="9" id="KW-1185">Reference proteome</keyword>
<evidence type="ECO:0000256" key="6">
    <source>
        <dbReference type="SAM" id="Phobius"/>
    </source>
</evidence>
<reference evidence="8 9" key="1">
    <citation type="submission" date="2017-03" db="EMBL/GenBank/DDBJ databases">
        <title>Genome of the blue death feigning beetle - Asbolus verrucosus.</title>
        <authorList>
            <person name="Rider S.D."/>
        </authorList>
    </citation>
    <scope>NUCLEOTIDE SEQUENCE [LARGE SCALE GENOMIC DNA]</scope>
    <source>
        <strain evidence="8">Butters</strain>
        <tissue evidence="8">Head and leg muscle</tissue>
    </source>
</reference>
<evidence type="ECO:0000256" key="3">
    <source>
        <dbReference type="ARBA" id="ARBA00022692"/>
    </source>
</evidence>
<feature type="domain" description="CWH43-like N-terminal" evidence="7">
    <location>
        <begin position="113"/>
        <end position="234"/>
    </location>
</feature>
<dbReference type="OrthoDB" id="6651957at2759"/>
<evidence type="ECO:0000313" key="8">
    <source>
        <dbReference type="EMBL" id="RZC43152.1"/>
    </source>
</evidence>
<gene>
    <name evidence="8" type="ORF">BDFB_002174</name>
</gene>
<dbReference type="Gene3D" id="3.30.40.10">
    <property type="entry name" value="Zinc/RING finger domain, C3HC4 (zinc finger)"/>
    <property type="match status" value="1"/>
</dbReference>
<keyword evidence="5 6" id="KW-0472">Membrane</keyword>
<evidence type="ECO:0000256" key="5">
    <source>
        <dbReference type="ARBA" id="ARBA00023136"/>
    </source>
</evidence>
<evidence type="ECO:0000256" key="1">
    <source>
        <dbReference type="ARBA" id="ARBA00004127"/>
    </source>
</evidence>
<feature type="non-terminal residue" evidence="8">
    <location>
        <position position="1"/>
    </location>
</feature>
<accession>A0A482WD36</accession>
<feature type="transmembrane region" description="Helical" evidence="6">
    <location>
        <begin position="12"/>
        <end position="32"/>
    </location>
</feature>
<keyword evidence="4 6" id="KW-1133">Transmembrane helix</keyword>
<dbReference type="EMBL" id="QDEB01001587">
    <property type="protein sequence ID" value="RZC43152.1"/>
    <property type="molecule type" value="Genomic_DNA"/>
</dbReference>
<evidence type="ECO:0000256" key="2">
    <source>
        <dbReference type="ARBA" id="ARBA00006565"/>
    </source>
</evidence>
<feature type="non-terminal residue" evidence="8">
    <location>
        <position position="254"/>
    </location>
</feature>
<dbReference type="AlphaFoldDB" id="A0A482WD36"/>
<dbReference type="GO" id="GO:0012505">
    <property type="term" value="C:endomembrane system"/>
    <property type="evidence" value="ECO:0007669"/>
    <property type="project" value="UniProtKB-SubCell"/>
</dbReference>
<dbReference type="SUPFAM" id="SSF57850">
    <property type="entry name" value="RING/U-box"/>
    <property type="match status" value="1"/>
</dbReference>
<proteinExistence type="inferred from homology"/>
<evidence type="ECO:0000313" key="9">
    <source>
        <dbReference type="Proteomes" id="UP000292052"/>
    </source>
</evidence>
<keyword evidence="3 6" id="KW-0812">Transmembrane</keyword>
<comment type="subcellular location">
    <subcellularLocation>
        <location evidence="1">Endomembrane system</location>
        <topology evidence="1">Multi-pass membrane protein</topology>
    </subcellularLocation>
</comment>
<dbReference type="PANTHER" id="PTHR21324:SF2">
    <property type="entry name" value="EG:22E5.9 PROTEIN"/>
    <property type="match status" value="1"/>
</dbReference>
<dbReference type="InterPro" id="IPR050911">
    <property type="entry name" value="DRAM/TMEM150_Autophagy_Mod"/>
</dbReference>
<dbReference type="Pfam" id="PF10277">
    <property type="entry name" value="Frag1"/>
    <property type="match status" value="1"/>
</dbReference>
<dbReference type="Proteomes" id="UP000292052">
    <property type="component" value="Unassembled WGS sequence"/>
</dbReference>
<dbReference type="PANTHER" id="PTHR21324">
    <property type="entry name" value="FASTING-INDUCIBLE INTEGRAL MEMBRANE PROTEIN TM6P1-RELATED"/>
    <property type="match status" value="1"/>
</dbReference>
<evidence type="ECO:0000259" key="7">
    <source>
        <dbReference type="Pfam" id="PF10277"/>
    </source>
</evidence>
<comment type="caution">
    <text evidence="8">The sequence shown here is derived from an EMBL/GenBank/DDBJ whole genome shotgun (WGS) entry which is preliminary data.</text>
</comment>
<protein>
    <submittedName>
        <fullName evidence="8">E3 ubiquitin-protein ligase RNF149-like</fullName>
    </submittedName>
</protein>
<sequence length="254" mass="28476">HCSPKRSAMVFQGFSFFAMALVSIGVIAYRFYKNREANFYDAPHQNLYGFANELSYEVTNDEESSVRKRKMGKVETCSICMETVQSAAVSLPPEVATSAICLPCKHLFHTRFWVSWTLKHVTYLPSYISDTGSSPPESCIFGQMLNIVALLTSVLVYIKYRQLREILTRHDFSENLQKLNKFTLWTGYVAAFGMSVVGNFQEANMVGVHFTGAFFTFGSGALYQCLEVKTSLNGSQETDFLKYATGVQLQNGSA</sequence>
<name>A0A482WD36_ASBVE</name>
<organism evidence="8 9">
    <name type="scientific">Asbolus verrucosus</name>
    <name type="common">Desert ironclad beetle</name>
    <dbReference type="NCBI Taxonomy" id="1661398"/>
    <lineage>
        <taxon>Eukaryota</taxon>
        <taxon>Metazoa</taxon>
        <taxon>Ecdysozoa</taxon>
        <taxon>Arthropoda</taxon>
        <taxon>Hexapoda</taxon>
        <taxon>Insecta</taxon>
        <taxon>Pterygota</taxon>
        <taxon>Neoptera</taxon>
        <taxon>Endopterygota</taxon>
        <taxon>Coleoptera</taxon>
        <taxon>Polyphaga</taxon>
        <taxon>Cucujiformia</taxon>
        <taxon>Tenebrionidae</taxon>
        <taxon>Pimeliinae</taxon>
        <taxon>Asbolus</taxon>
    </lineage>
</organism>
<comment type="similarity">
    <text evidence="2">Belongs to the DRAM/TMEM150 family.</text>
</comment>
<dbReference type="InterPro" id="IPR019402">
    <property type="entry name" value="CWH43_N"/>
</dbReference>
<evidence type="ECO:0000256" key="4">
    <source>
        <dbReference type="ARBA" id="ARBA00022989"/>
    </source>
</evidence>
<dbReference type="InterPro" id="IPR013083">
    <property type="entry name" value="Znf_RING/FYVE/PHD"/>
</dbReference>